<dbReference type="Proteomes" id="UP000274271">
    <property type="component" value="Unassembled WGS sequence"/>
</dbReference>
<keyword evidence="2" id="KW-1185">Reference proteome</keyword>
<dbReference type="AlphaFoldDB" id="A0A3P1CNL2"/>
<dbReference type="OrthoDB" id="5510929at2"/>
<gene>
    <name evidence="1" type="ORF">EHT87_10105</name>
</gene>
<evidence type="ECO:0000313" key="2">
    <source>
        <dbReference type="Proteomes" id="UP000274271"/>
    </source>
</evidence>
<evidence type="ECO:0000313" key="1">
    <source>
        <dbReference type="EMBL" id="RRB14911.1"/>
    </source>
</evidence>
<dbReference type="Pfam" id="PF14064">
    <property type="entry name" value="HmuY"/>
    <property type="match status" value="1"/>
</dbReference>
<proteinExistence type="predicted"/>
<dbReference type="EMBL" id="RQJP01000002">
    <property type="protein sequence ID" value="RRB14911.1"/>
    <property type="molecule type" value="Genomic_DNA"/>
</dbReference>
<dbReference type="CDD" id="cd12105">
    <property type="entry name" value="HmuY"/>
    <property type="match status" value="1"/>
</dbReference>
<evidence type="ECO:0008006" key="3">
    <source>
        <dbReference type="Google" id="ProtNLM"/>
    </source>
</evidence>
<name>A0A3P1CNL2_9BACT</name>
<comment type="caution">
    <text evidence="1">The sequence shown here is derived from an EMBL/GenBank/DDBJ whole genome shotgun (WGS) entry which is preliminary data.</text>
</comment>
<protein>
    <recommendedName>
        <fullName evidence="3">HmuY protein</fullName>
    </recommendedName>
</protein>
<dbReference type="InterPro" id="IPR025921">
    <property type="entry name" value="HmuY"/>
</dbReference>
<accession>A0A3P1CNL2</accession>
<organism evidence="1 2">
    <name type="scientific">Larkinella knui</name>
    <dbReference type="NCBI Taxonomy" id="2025310"/>
    <lineage>
        <taxon>Bacteria</taxon>
        <taxon>Pseudomonadati</taxon>
        <taxon>Bacteroidota</taxon>
        <taxon>Cytophagia</taxon>
        <taxon>Cytophagales</taxon>
        <taxon>Spirosomataceae</taxon>
        <taxon>Larkinella</taxon>
    </lineage>
</organism>
<reference evidence="1 2" key="1">
    <citation type="submission" date="2018-11" db="EMBL/GenBank/DDBJ databases">
        <authorList>
            <person name="Zhou Z."/>
            <person name="Wang G."/>
        </authorList>
    </citation>
    <scope>NUCLEOTIDE SEQUENCE [LARGE SCALE GENOMIC DNA]</scope>
    <source>
        <strain evidence="1 2">KCTC42998</strain>
    </source>
</reference>
<sequence>MVNKISLAFVNLVFIGLATVLQPVRAQSVKVSTVSDLPADPTRNDPQSGRPMGATNRFTFFSFKEGKQVPNSDSATNKWDIGIRATTLIVNGGTGRAGQGGAYIYTGTFESLTVVPDQAAFAVDDNPNKLAIPTGSGNGWYTYGGGIIAPTPDKVLVIRTGDGKYAKVQVLGYYKGGPDGPGSESRYYTFRYAYQPDGSKTLK</sequence>